<evidence type="ECO:0000313" key="3">
    <source>
        <dbReference type="Proteomes" id="UP000216533"/>
    </source>
</evidence>
<dbReference type="AlphaFoldDB" id="A0A255EB84"/>
<dbReference type="Proteomes" id="UP000216533">
    <property type="component" value="Unassembled WGS sequence"/>
</dbReference>
<name>A0A255EB84_9ACTN</name>
<comment type="caution">
    <text evidence="2">The sequence shown here is derived from an EMBL/GenBank/DDBJ whole genome shotgun (WGS) entry which is preliminary data.</text>
</comment>
<protein>
    <submittedName>
        <fullName evidence="2">Uncharacterized protein</fullName>
    </submittedName>
</protein>
<dbReference type="EMBL" id="NMVI01000025">
    <property type="protein sequence ID" value="OYN85393.1"/>
    <property type="molecule type" value="Genomic_DNA"/>
</dbReference>
<reference evidence="2 3" key="1">
    <citation type="submission" date="2017-07" db="EMBL/GenBank/DDBJ databases">
        <title>Draft whole genome sequences of clinical Proprionibacteriaceae strains.</title>
        <authorList>
            <person name="Bernier A.-M."/>
            <person name="Bernard K."/>
            <person name="Domingo M.-C."/>
        </authorList>
    </citation>
    <scope>NUCLEOTIDE SEQUENCE [LARGE SCALE GENOMIC DNA]</scope>
    <source>
        <strain evidence="2 3">NML 160184</strain>
    </source>
</reference>
<feature type="compositionally biased region" description="Low complexity" evidence="1">
    <location>
        <begin position="260"/>
        <end position="283"/>
    </location>
</feature>
<organism evidence="2 3">
    <name type="scientific">Parenemella sanctibonifatiensis</name>
    <dbReference type="NCBI Taxonomy" id="2016505"/>
    <lineage>
        <taxon>Bacteria</taxon>
        <taxon>Bacillati</taxon>
        <taxon>Actinomycetota</taxon>
        <taxon>Actinomycetes</taxon>
        <taxon>Propionibacteriales</taxon>
        <taxon>Propionibacteriaceae</taxon>
        <taxon>Parenemella</taxon>
    </lineage>
</organism>
<feature type="region of interest" description="Disordered" evidence="1">
    <location>
        <begin position="246"/>
        <end position="295"/>
    </location>
</feature>
<feature type="compositionally biased region" description="Polar residues" evidence="1">
    <location>
        <begin position="246"/>
        <end position="259"/>
    </location>
</feature>
<gene>
    <name evidence="2" type="ORF">CGZ92_11450</name>
</gene>
<proteinExistence type="predicted"/>
<evidence type="ECO:0000256" key="1">
    <source>
        <dbReference type="SAM" id="MobiDB-lite"/>
    </source>
</evidence>
<accession>A0A255EB84</accession>
<evidence type="ECO:0000313" key="2">
    <source>
        <dbReference type="EMBL" id="OYN85393.1"/>
    </source>
</evidence>
<dbReference type="RefSeq" id="WP_094451497.1">
    <property type="nucleotide sequence ID" value="NZ_NMVI01000025.1"/>
</dbReference>
<sequence length="295" mass="31524">MSREIAGEIESLLSSWSAYEATTQGEITVLETNRAAIEAAGWDVDHAKTTLTTRRTTALEKLGDPGGRGYGSTVFGQWQAFNDHKSQTEAMQSHSDGWDDLLKEVADLDAKVQQSKAKDGGWSSASAEAFYGQLPVQAQAVMDAKTIMTGLKQGMQNASTLHESIFSNLHGLVQQYVSHYNQMGCTAFVATNPSTWGKAISWGATNFGPLVSAMEKLYQGDGSWRPGNNTIATGFENNTTSFYTEGNWPISANPNVNPEQQASNQASSAANMANPNAAGPGPQDSDGMAGDAKKK</sequence>